<keyword evidence="1" id="KW-0472">Membrane</keyword>
<sequence length="147" mass="17400">MGKKSTRFYHDYDFPYIVGIIRGVQFLCCVSQIIMIYCESGSVNMIYFVIYNILCAMYTMHILRRWYYNIDGRFDLRQLIREPEYTVKLQYSIALFTPTVLSIMLYTNVELYDGLIRFFWALSCICEILLAFGLLVFEAYEVFAIGN</sequence>
<organism evidence="3 4">
    <name type="scientific">Cylicocyclus nassatus</name>
    <name type="common">Nematode worm</name>
    <dbReference type="NCBI Taxonomy" id="53992"/>
    <lineage>
        <taxon>Eukaryota</taxon>
        <taxon>Metazoa</taxon>
        <taxon>Ecdysozoa</taxon>
        <taxon>Nematoda</taxon>
        <taxon>Chromadorea</taxon>
        <taxon>Rhabditida</taxon>
        <taxon>Rhabditina</taxon>
        <taxon>Rhabditomorpha</taxon>
        <taxon>Strongyloidea</taxon>
        <taxon>Strongylidae</taxon>
        <taxon>Cylicocyclus</taxon>
    </lineage>
</organism>
<dbReference type="Proteomes" id="UP001176961">
    <property type="component" value="Unassembled WGS sequence"/>
</dbReference>
<accession>A0AA36GQB1</accession>
<dbReference type="PANTHER" id="PTHR36940">
    <property type="entry name" value="PROTEIN CBG20338"/>
    <property type="match status" value="1"/>
</dbReference>
<evidence type="ECO:0000256" key="1">
    <source>
        <dbReference type="SAM" id="Phobius"/>
    </source>
</evidence>
<feature type="transmembrane region" description="Helical" evidence="1">
    <location>
        <begin position="46"/>
        <end position="68"/>
    </location>
</feature>
<keyword evidence="4" id="KW-1185">Reference proteome</keyword>
<comment type="caution">
    <text evidence="3">The sequence shown here is derived from an EMBL/GenBank/DDBJ whole genome shotgun (WGS) entry which is preliminary data.</text>
</comment>
<proteinExistence type="predicted"/>
<keyword evidence="1" id="KW-0812">Transmembrane</keyword>
<dbReference type="Pfam" id="PF23346">
    <property type="entry name" value="DUF7087"/>
    <property type="match status" value="1"/>
</dbReference>
<reference evidence="3" key="1">
    <citation type="submission" date="2023-07" db="EMBL/GenBank/DDBJ databases">
        <authorList>
            <consortium name="CYATHOMIX"/>
        </authorList>
    </citation>
    <scope>NUCLEOTIDE SEQUENCE</scope>
    <source>
        <strain evidence="3">N/A</strain>
    </source>
</reference>
<feature type="transmembrane region" description="Helical" evidence="1">
    <location>
        <begin position="89"/>
        <end position="106"/>
    </location>
</feature>
<feature type="transmembrane region" description="Helical" evidence="1">
    <location>
        <begin position="118"/>
        <end position="137"/>
    </location>
</feature>
<feature type="domain" description="DUF7087" evidence="2">
    <location>
        <begin position="11"/>
        <end position="143"/>
    </location>
</feature>
<evidence type="ECO:0000313" key="3">
    <source>
        <dbReference type="EMBL" id="CAJ0596357.1"/>
    </source>
</evidence>
<keyword evidence="1" id="KW-1133">Transmembrane helix</keyword>
<gene>
    <name evidence="3" type="ORF">CYNAS_LOCUS8340</name>
</gene>
<dbReference type="EMBL" id="CATQJL010000112">
    <property type="protein sequence ID" value="CAJ0596357.1"/>
    <property type="molecule type" value="Genomic_DNA"/>
</dbReference>
<protein>
    <recommendedName>
        <fullName evidence="2">DUF7087 domain-containing protein</fullName>
    </recommendedName>
</protein>
<dbReference type="InterPro" id="IPR055514">
    <property type="entry name" value="DUF7087"/>
</dbReference>
<dbReference type="PANTHER" id="PTHR36940:SF1">
    <property type="entry name" value="DUF3278 DOMAIN-CONTAINING PROTEIN"/>
    <property type="match status" value="1"/>
</dbReference>
<dbReference type="AlphaFoldDB" id="A0AA36GQB1"/>
<evidence type="ECO:0000259" key="2">
    <source>
        <dbReference type="Pfam" id="PF23346"/>
    </source>
</evidence>
<feature type="transmembrane region" description="Helical" evidence="1">
    <location>
        <begin position="12"/>
        <end position="34"/>
    </location>
</feature>
<name>A0AA36GQB1_CYLNA</name>
<evidence type="ECO:0000313" key="4">
    <source>
        <dbReference type="Proteomes" id="UP001176961"/>
    </source>
</evidence>